<evidence type="ECO:0000256" key="3">
    <source>
        <dbReference type="ARBA" id="ARBA00022692"/>
    </source>
</evidence>
<feature type="domain" description="C-type lectin" evidence="15">
    <location>
        <begin position="962"/>
        <end position="1079"/>
    </location>
</feature>
<comment type="subcellular location">
    <subcellularLocation>
        <location evidence="1">Membrane</location>
        <topology evidence="1">Single-pass membrane protein</topology>
    </subcellularLocation>
</comment>
<evidence type="ECO:0000256" key="11">
    <source>
        <dbReference type="ARBA" id="ARBA00023180"/>
    </source>
</evidence>
<feature type="disulfide bond" evidence="12">
    <location>
        <begin position="173"/>
        <end position="199"/>
    </location>
</feature>
<keyword evidence="5" id="KW-0430">Lectin</keyword>
<dbReference type="InterPro" id="IPR035992">
    <property type="entry name" value="Ricin_B-like_lectins"/>
</dbReference>
<dbReference type="GO" id="GO:0030246">
    <property type="term" value="F:carbohydrate binding"/>
    <property type="evidence" value="ECO:0007669"/>
    <property type="project" value="UniProtKB-KW"/>
</dbReference>
<evidence type="ECO:0000256" key="1">
    <source>
        <dbReference type="ARBA" id="ARBA00004167"/>
    </source>
</evidence>
<evidence type="ECO:0000256" key="6">
    <source>
        <dbReference type="ARBA" id="ARBA00022737"/>
    </source>
</evidence>
<evidence type="ECO:0000313" key="17">
    <source>
        <dbReference type="EMBL" id="KAJ1136622.1"/>
    </source>
</evidence>
<dbReference type="InterPro" id="IPR018378">
    <property type="entry name" value="C-type_lectin_CS"/>
</dbReference>
<dbReference type="Pfam" id="PF00040">
    <property type="entry name" value="fn2"/>
    <property type="match status" value="1"/>
</dbReference>
<dbReference type="FunFam" id="2.10.10.10:FF:000001">
    <property type="entry name" value="Fibronectin 1a isoform 1"/>
    <property type="match status" value="1"/>
</dbReference>
<dbReference type="InterPro" id="IPR001304">
    <property type="entry name" value="C-type_lectin-like"/>
</dbReference>
<accession>A0AAV7QBM5</accession>
<dbReference type="CDD" id="cd03590">
    <property type="entry name" value="CLECT_DC-SIGN_like"/>
    <property type="match status" value="1"/>
</dbReference>
<organism evidence="17 18">
    <name type="scientific">Pleurodeles waltl</name>
    <name type="common">Iberian ribbed newt</name>
    <dbReference type="NCBI Taxonomy" id="8319"/>
    <lineage>
        <taxon>Eukaryota</taxon>
        <taxon>Metazoa</taxon>
        <taxon>Chordata</taxon>
        <taxon>Craniata</taxon>
        <taxon>Vertebrata</taxon>
        <taxon>Euteleostomi</taxon>
        <taxon>Amphibia</taxon>
        <taxon>Batrachia</taxon>
        <taxon>Caudata</taxon>
        <taxon>Salamandroidea</taxon>
        <taxon>Salamandridae</taxon>
        <taxon>Pleurodelinae</taxon>
        <taxon>Pleurodeles</taxon>
    </lineage>
</organism>
<feature type="domain" description="C-type lectin" evidence="15">
    <location>
        <begin position="661"/>
        <end position="792"/>
    </location>
</feature>
<keyword evidence="10" id="KW-0675">Receptor</keyword>
<dbReference type="FunFam" id="3.10.100.10:FF:000033">
    <property type="entry name" value="Mannose receptor C type 2"/>
    <property type="match status" value="1"/>
</dbReference>
<dbReference type="InterPro" id="IPR016187">
    <property type="entry name" value="CTDL_fold"/>
</dbReference>
<dbReference type="EMBL" id="JANPWB010000010">
    <property type="protein sequence ID" value="KAJ1136622.1"/>
    <property type="molecule type" value="Genomic_DNA"/>
</dbReference>
<dbReference type="InterPro" id="IPR016186">
    <property type="entry name" value="C-type_lectin-like/link_sf"/>
</dbReference>
<dbReference type="InterPro" id="IPR000562">
    <property type="entry name" value="FN_type2_dom"/>
</dbReference>
<evidence type="ECO:0008006" key="19">
    <source>
        <dbReference type="Google" id="ProtNLM"/>
    </source>
</evidence>
<evidence type="ECO:0000256" key="10">
    <source>
        <dbReference type="ARBA" id="ARBA00023170"/>
    </source>
</evidence>
<evidence type="ECO:0000256" key="7">
    <source>
        <dbReference type="ARBA" id="ARBA00022989"/>
    </source>
</evidence>
<dbReference type="GO" id="GO:0016020">
    <property type="term" value="C:membrane"/>
    <property type="evidence" value="ECO:0007669"/>
    <property type="project" value="UniProtKB-SubCell"/>
</dbReference>
<dbReference type="Pfam" id="PF24562">
    <property type="entry name" value="CysR_MRC2_N"/>
    <property type="match status" value="1"/>
</dbReference>
<evidence type="ECO:0000313" key="18">
    <source>
        <dbReference type="Proteomes" id="UP001066276"/>
    </source>
</evidence>
<dbReference type="CDD" id="cd00037">
    <property type="entry name" value="CLECT"/>
    <property type="match status" value="7"/>
</dbReference>
<dbReference type="PROSITE" id="PS50041">
    <property type="entry name" value="C_TYPE_LECTIN_2"/>
    <property type="match status" value="8"/>
</dbReference>
<dbReference type="InterPro" id="IPR000772">
    <property type="entry name" value="Ricin_B_lectin"/>
</dbReference>
<keyword evidence="4 14" id="KW-0732">Signal</keyword>
<keyword evidence="3 13" id="KW-0812">Transmembrane</keyword>
<proteinExistence type="predicted"/>
<evidence type="ECO:0000256" key="2">
    <source>
        <dbReference type="ARBA" id="ARBA00022583"/>
    </source>
</evidence>
<reference evidence="17" key="1">
    <citation type="journal article" date="2022" name="bioRxiv">
        <title>Sequencing and chromosome-scale assembly of the giantPleurodeles waltlgenome.</title>
        <authorList>
            <person name="Brown T."/>
            <person name="Elewa A."/>
            <person name="Iarovenko S."/>
            <person name="Subramanian E."/>
            <person name="Araus A.J."/>
            <person name="Petzold A."/>
            <person name="Susuki M."/>
            <person name="Suzuki K.-i.T."/>
            <person name="Hayashi T."/>
            <person name="Toyoda A."/>
            <person name="Oliveira C."/>
            <person name="Osipova E."/>
            <person name="Leigh N.D."/>
            <person name="Simon A."/>
            <person name="Yun M.H."/>
        </authorList>
    </citation>
    <scope>NUCLEOTIDE SEQUENCE</scope>
    <source>
        <strain evidence="17">20211129_DDA</strain>
        <tissue evidence="17">Liver</tissue>
    </source>
</reference>
<dbReference type="FunFam" id="3.10.100.10:FF:000029">
    <property type="entry name" value="Mannose receptor C type 2"/>
    <property type="match status" value="1"/>
</dbReference>
<dbReference type="Pfam" id="PF00059">
    <property type="entry name" value="Lectin_C"/>
    <property type="match status" value="8"/>
</dbReference>
<feature type="domain" description="C-type lectin" evidence="15">
    <location>
        <begin position="514"/>
        <end position="621"/>
    </location>
</feature>
<keyword evidence="11" id="KW-0325">Glycoprotein</keyword>
<evidence type="ECO:0000256" key="5">
    <source>
        <dbReference type="ARBA" id="ARBA00022734"/>
    </source>
</evidence>
<name>A0AAV7QBM5_PLEWA</name>
<dbReference type="SUPFAM" id="SSF50370">
    <property type="entry name" value="Ricin B-like lectins"/>
    <property type="match status" value="1"/>
</dbReference>
<feature type="domain" description="C-type lectin" evidence="15">
    <location>
        <begin position="375"/>
        <end position="491"/>
    </location>
</feature>
<feature type="disulfide bond" evidence="12">
    <location>
        <begin position="187"/>
        <end position="214"/>
    </location>
</feature>
<feature type="transmembrane region" description="Helical" evidence="13">
    <location>
        <begin position="1396"/>
        <end position="1418"/>
    </location>
</feature>
<evidence type="ECO:0000256" key="9">
    <source>
        <dbReference type="ARBA" id="ARBA00023157"/>
    </source>
</evidence>
<gene>
    <name evidence="17" type="ORF">NDU88_003037</name>
</gene>
<dbReference type="FunFam" id="3.10.100.10:FF:000020">
    <property type="entry name" value="Mannose receptor C type 2"/>
    <property type="match status" value="1"/>
</dbReference>
<keyword evidence="2" id="KW-0254">Endocytosis</keyword>
<dbReference type="InterPro" id="IPR033989">
    <property type="entry name" value="CD209-like_CTLD"/>
</dbReference>
<dbReference type="GO" id="GO:0006897">
    <property type="term" value="P:endocytosis"/>
    <property type="evidence" value="ECO:0007669"/>
    <property type="project" value="UniProtKB-KW"/>
</dbReference>
<keyword evidence="6" id="KW-0677">Repeat</keyword>
<keyword evidence="18" id="KW-1185">Reference proteome</keyword>
<evidence type="ECO:0000259" key="15">
    <source>
        <dbReference type="PROSITE" id="PS50041"/>
    </source>
</evidence>
<feature type="domain" description="C-type lectin" evidence="15">
    <location>
        <begin position="814"/>
        <end position="933"/>
    </location>
</feature>
<dbReference type="InterPro" id="IPR050111">
    <property type="entry name" value="C-type_lectin/snaclec_domain"/>
</dbReference>
<evidence type="ECO:0000256" key="4">
    <source>
        <dbReference type="ARBA" id="ARBA00022729"/>
    </source>
</evidence>
<feature type="domain" description="Fibronectin type-II" evidence="16">
    <location>
        <begin position="168"/>
        <end position="216"/>
    </location>
</feature>
<feature type="domain" description="C-type lectin" evidence="15">
    <location>
        <begin position="1254"/>
        <end position="1366"/>
    </location>
</feature>
<dbReference type="PANTHER" id="PTHR22803">
    <property type="entry name" value="MANNOSE, PHOSPHOLIPASE, LECTIN RECEPTOR RELATED"/>
    <property type="match status" value="1"/>
</dbReference>
<comment type="caution">
    <text evidence="17">The sequence shown here is derived from an EMBL/GenBank/DDBJ whole genome shotgun (WGS) entry which is preliminary data.</text>
</comment>
<keyword evidence="9 12" id="KW-1015">Disulfide bond</keyword>
<dbReference type="PRINTS" id="PR00013">
    <property type="entry name" value="FNTYPEII"/>
</dbReference>
<dbReference type="SUPFAM" id="SSF56436">
    <property type="entry name" value="C-type lectin-like"/>
    <property type="match status" value="8"/>
</dbReference>
<dbReference type="FunFam" id="3.10.100.10:FF:000021">
    <property type="entry name" value="Mannose receptor C type 2"/>
    <property type="match status" value="1"/>
</dbReference>
<keyword evidence="7 13" id="KW-1133">Transmembrane helix</keyword>
<feature type="signal peptide" evidence="14">
    <location>
        <begin position="1"/>
        <end position="29"/>
    </location>
</feature>
<dbReference type="SMART" id="SM00034">
    <property type="entry name" value="CLECT"/>
    <property type="match status" value="8"/>
</dbReference>
<feature type="domain" description="C-type lectin" evidence="15">
    <location>
        <begin position="1113"/>
        <end position="1219"/>
    </location>
</feature>
<dbReference type="InterPro" id="IPR036943">
    <property type="entry name" value="FN_type2_sf"/>
</dbReference>
<dbReference type="Proteomes" id="UP001066276">
    <property type="component" value="Chromosome 6"/>
</dbReference>
<dbReference type="CDD" id="cd00062">
    <property type="entry name" value="FN2"/>
    <property type="match status" value="1"/>
</dbReference>
<dbReference type="PROSITE" id="PS51092">
    <property type="entry name" value="FN2_2"/>
    <property type="match status" value="1"/>
</dbReference>
<dbReference type="Gene3D" id="3.10.100.10">
    <property type="entry name" value="Mannose-Binding Protein A, subunit A"/>
    <property type="match status" value="8"/>
</dbReference>
<dbReference type="SMART" id="SM00059">
    <property type="entry name" value="FN2"/>
    <property type="match status" value="1"/>
</dbReference>
<dbReference type="FunFam" id="3.10.100.10:FF:000018">
    <property type="entry name" value="Mannose receptor, C type 2"/>
    <property type="match status" value="1"/>
</dbReference>
<evidence type="ECO:0000256" key="14">
    <source>
        <dbReference type="SAM" id="SignalP"/>
    </source>
</evidence>
<evidence type="ECO:0000256" key="8">
    <source>
        <dbReference type="ARBA" id="ARBA00023136"/>
    </source>
</evidence>
<protein>
    <recommendedName>
        <fullName evidence="19">Mannose receptor C type 2</fullName>
    </recommendedName>
</protein>
<dbReference type="FunFam" id="3.10.100.10:FF:000019">
    <property type="entry name" value="Mannose receptor C type 2"/>
    <property type="match status" value="1"/>
</dbReference>
<feature type="domain" description="C-type lectin" evidence="15">
    <location>
        <begin position="230"/>
        <end position="346"/>
    </location>
</feature>
<evidence type="ECO:0000259" key="16">
    <source>
        <dbReference type="PROSITE" id="PS51092"/>
    </source>
</evidence>
<dbReference type="Gene3D" id="2.80.10.50">
    <property type="match status" value="1"/>
</dbReference>
<evidence type="ECO:0000256" key="13">
    <source>
        <dbReference type="SAM" id="Phobius"/>
    </source>
</evidence>
<feature type="chain" id="PRO_5044012214" description="Mannose receptor C type 2" evidence="14">
    <location>
        <begin position="30"/>
        <end position="1461"/>
    </location>
</feature>
<dbReference type="FunFam" id="3.10.100.10:FF:000026">
    <property type="entry name" value="C-type mannose receptor 2"/>
    <property type="match status" value="1"/>
</dbReference>
<keyword evidence="8 13" id="KW-0472">Membrane</keyword>
<dbReference type="Gene3D" id="2.10.10.10">
    <property type="entry name" value="Fibronectin, type II, collagen-binding"/>
    <property type="match status" value="1"/>
</dbReference>
<dbReference type="PROSITE" id="PS00023">
    <property type="entry name" value="FN2_1"/>
    <property type="match status" value="1"/>
</dbReference>
<dbReference type="PROSITE" id="PS00615">
    <property type="entry name" value="C_TYPE_LECTIN_1"/>
    <property type="match status" value="3"/>
</dbReference>
<sequence>MHLGRTPHTPPPWATLLGALCLLIISASADPDPDSFLIFSNDGQGCLEVRDSKIQTTKTCNSSSLAQQWLWVSRGRLFNIGAMQCLWLPLPVNGTTLTSAVTYECDHEAFNVMRRCKTMEDQLSQILNSMVGNSSPAAVKEGQLWIHGTNSSICSKVYSDTYTIQGNSHGRPCAIPFKYDNRWFYGCTSIGREDGHLWCATTVDYGKDEKWGFCPVRTDDCETFWDKDPVTNSCYQFNYQAALSWNEAWKSCEQQGANLLSINEVHEQTFINGVLTGYSSTLWIGLNDFDINGGWQWSDNSPLKYLNWESDQPSNSNEENCAVIRAESSGAWQNRDCVTALPYVCKKKPKTATDPFSTDSWSDVRVTCEPGWQGFQSNCYRLNTENKSWQEARKVCLRSNADLASIHTLPEVEFVSQQIKEDVKELWIGLNDLKLQMSFEWSDGTPVRFTYWHPFEPNNFRDSLEDCVTIWGPEGRWNDSPCSAKLPSMCKKQGQAQQETEEGDHGCQKGWKWHSPACFWLGEDTLTYNEAKQTCVDYGATLVTITNRFEQAFVSSLLFTSDGEYFWTALHDLNRTGIFRWLSGDNVMYTHWNRNQPGYERGGCVALATGRSMGLWEVKDCVTFRAKYICRQNTGLPDLPSPYPTPSLTGSCPEDWNSDPSLRHCYKAFRSDNWQEKKTWIQAQLFCQELGAKLLSLSSSEEEHFVARMMDRIYGEPESDVRDQHWFWIGLNRRDPSSESGWTWSDGLGYSYHNFDSSSHDDDDIRRCVILERLKLQWVAMHCDAQLDWICKMPKGSDVKEPEVTQGSMEWVKYQDAEYEFFEHHSTWPQAQRICTWFHADLVSVHNQAELDFLSQNLQKFARGQEQHWWIGLNSNENYGPFRWSDGTLLNFVSWAHGKPRPITKDKKCVYMTASREDWGDQKCLTSLPYICKRRNSTAVKPTLSTVPRPSGGVCPRGWLPFLNKCFGVRAVSKVEQKTWQQATNSCKLLGGELATISNYLEQAFITAILPNITFDLWIGLHDSKKEFQWSNQEPLNYVNWAPGEPSGYSTSSANPTNCAVIWHGSPPLFTGRWDDRNCMEEKHGFICQINKVPSLNTPPDALPPPLTSVLTWRNSTYQILQKPMTWQDAMLLCETRNTTLSNIPDPYQQAYLTLAISGLRTPVWIGLANEEGARSYSWLTGDNLNYANWQDGEPLQIRGCVYMDVDGTWRTANCDTKLQGAICKLNTESVKTHKWSSAGSCPHSMQDSAWIPFRDHCYTFHMEVTVTQKEANARCQKAGASVLSILDETENVFVWEHLQSYESQCKGAWLGMAFNPKGSSLVWHDGNIAVNYSNWGQHDTGPSMLSPNSCYWIQGTNGVWKLGSCTNITMGVICKLPRAQESSFSKSSLPDNTTAIAVVVLSTVALCAVIAIAVYLYRRRKSLERGAFESARYSRTTSDPGEAVEKNILVSDMEMNEQQD</sequence>
<evidence type="ECO:0000256" key="12">
    <source>
        <dbReference type="PROSITE-ProRule" id="PRU00479"/>
    </source>
</evidence>
<dbReference type="PROSITE" id="PS50231">
    <property type="entry name" value="RICIN_B_LECTIN"/>
    <property type="match status" value="1"/>
</dbReference>